<dbReference type="InterPro" id="IPR028082">
    <property type="entry name" value="Peripla_BP_I"/>
</dbReference>
<evidence type="ECO:0000313" key="9">
    <source>
        <dbReference type="EMBL" id="CAF4164641.1"/>
    </source>
</evidence>
<keyword evidence="4" id="KW-0472">Membrane</keyword>
<comment type="subcellular location">
    <subcellularLocation>
        <location evidence="1">Membrane</location>
        <topology evidence="1">Multi-pass membrane protein</topology>
    </subcellularLocation>
</comment>
<dbReference type="Gene3D" id="3.40.50.2300">
    <property type="match status" value="3"/>
</dbReference>
<dbReference type="PANTHER" id="PTHR24060">
    <property type="entry name" value="METABOTROPIC GLUTAMATE RECEPTOR"/>
    <property type="match status" value="1"/>
</dbReference>
<keyword evidence="6" id="KW-0325">Glycoprotein</keyword>
<dbReference type="InterPro" id="IPR001828">
    <property type="entry name" value="ANF_lig-bd_rcpt"/>
</dbReference>
<dbReference type="InterPro" id="IPR000337">
    <property type="entry name" value="GPCR_3"/>
</dbReference>
<accession>A0A819YS13</accession>
<keyword evidence="7" id="KW-0732">Signal</keyword>
<gene>
    <name evidence="9" type="ORF">JBS370_LOCUS34687</name>
</gene>
<dbReference type="GO" id="GO:0016020">
    <property type="term" value="C:membrane"/>
    <property type="evidence" value="ECO:0007669"/>
    <property type="project" value="UniProtKB-SubCell"/>
</dbReference>
<dbReference type="PRINTS" id="PR01176">
    <property type="entry name" value="GABABRECEPTR"/>
</dbReference>
<evidence type="ECO:0000259" key="8">
    <source>
        <dbReference type="Pfam" id="PF01094"/>
    </source>
</evidence>
<evidence type="ECO:0000256" key="3">
    <source>
        <dbReference type="ARBA" id="ARBA00022989"/>
    </source>
</evidence>
<dbReference type="Pfam" id="PF01094">
    <property type="entry name" value="ANF_receptor"/>
    <property type="match status" value="1"/>
</dbReference>
<dbReference type="Proteomes" id="UP000663836">
    <property type="component" value="Unassembled WGS sequence"/>
</dbReference>
<name>A0A819YS13_9BILA</name>
<keyword evidence="5" id="KW-0675">Receptor</keyword>
<sequence length="471" mass="53687">MYRFLILLICLIQPPDSLNTVQILGLFPKHRNVFSRYLNANQNSHWSIQSMEMFRTAIILADRYKIYVDGHPINGTILQTNTNSNGFAELELVCRSITNTTEHDVLGVVGPTSSTSARYLAPFAAHIGLPLVSYTASNADLDDTFNYPTFYRTIPSDILTAEAIVKLFKYYSWITCSMIIGNDDYGYGGLKLLSENYYANLSIQERLVFDPRVDKFQADLKQTLEKSRSRIILVWANHSSSTRIIQHALYAKLLGTNYIWITTNMIDFNAFEQNERFNLNGILTVIPFIGNSSAIGVNETLQKEAFNIWRNLSHDRDNVPEHVSSVSLEAMYTFDAVWALVQALNKSMLNNTSPSMKKSSTCFDSLLQNHDEYLMHVNNTSFFGVSGHIQLSKVNSSDRGYGTMYGLYNVQSTTLKNNRGEREPTYIKVLTWYETTRNWTNSTNEDNTYIIWPNNETTQAPADYPQLRGEK</sequence>
<evidence type="ECO:0000256" key="2">
    <source>
        <dbReference type="ARBA" id="ARBA00022692"/>
    </source>
</evidence>
<evidence type="ECO:0000256" key="1">
    <source>
        <dbReference type="ARBA" id="ARBA00004141"/>
    </source>
</evidence>
<keyword evidence="3" id="KW-1133">Transmembrane helix</keyword>
<dbReference type="InterPro" id="IPR050726">
    <property type="entry name" value="mGluR"/>
</dbReference>
<organism evidence="9 10">
    <name type="scientific">Rotaria sordida</name>
    <dbReference type="NCBI Taxonomy" id="392033"/>
    <lineage>
        <taxon>Eukaryota</taxon>
        <taxon>Metazoa</taxon>
        <taxon>Spiralia</taxon>
        <taxon>Gnathifera</taxon>
        <taxon>Rotifera</taxon>
        <taxon>Eurotatoria</taxon>
        <taxon>Bdelloidea</taxon>
        <taxon>Philodinida</taxon>
        <taxon>Philodinidae</taxon>
        <taxon>Rotaria</taxon>
    </lineage>
</organism>
<feature type="domain" description="Receptor ligand binding region" evidence="8">
    <location>
        <begin position="98"/>
        <end position="393"/>
    </location>
</feature>
<dbReference type="SUPFAM" id="SSF53822">
    <property type="entry name" value="Periplasmic binding protein-like I"/>
    <property type="match status" value="1"/>
</dbReference>
<protein>
    <recommendedName>
        <fullName evidence="8">Receptor ligand binding region domain-containing protein</fullName>
    </recommendedName>
</protein>
<evidence type="ECO:0000313" key="10">
    <source>
        <dbReference type="Proteomes" id="UP000663836"/>
    </source>
</evidence>
<evidence type="ECO:0000256" key="4">
    <source>
        <dbReference type="ARBA" id="ARBA00023136"/>
    </source>
</evidence>
<dbReference type="GO" id="GO:0004930">
    <property type="term" value="F:G protein-coupled receptor activity"/>
    <property type="evidence" value="ECO:0007669"/>
    <property type="project" value="InterPro"/>
</dbReference>
<feature type="signal peptide" evidence="7">
    <location>
        <begin position="1"/>
        <end position="17"/>
    </location>
</feature>
<reference evidence="9" key="1">
    <citation type="submission" date="2021-02" db="EMBL/GenBank/DDBJ databases">
        <authorList>
            <person name="Nowell W R."/>
        </authorList>
    </citation>
    <scope>NUCLEOTIDE SEQUENCE</scope>
</reference>
<comment type="caution">
    <text evidence="9">The sequence shown here is derived from an EMBL/GenBank/DDBJ whole genome shotgun (WGS) entry which is preliminary data.</text>
</comment>
<dbReference type="EMBL" id="CAJOBD010011248">
    <property type="protein sequence ID" value="CAF4164641.1"/>
    <property type="molecule type" value="Genomic_DNA"/>
</dbReference>
<evidence type="ECO:0000256" key="7">
    <source>
        <dbReference type="SAM" id="SignalP"/>
    </source>
</evidence>
<dbReference type="PRINTS" id="PR00248">
    <property type="entry name" value="GPCRMGR"/>
</dbReference>
<feature type="chain" id="PRO_5032444123" description="Receptor ligand binding region domain-containing protein" evidence="7">
    <location>
        <begin position="18"/>
        <end position="471"/>
    </location>
</feature>
<keyword evidence="2" id="KW-0812">Transmembrane</keyword>
<evidence type="ECO:0000256" key="6">
    <source>
        <dbReference type="ARBA" id="ARBA00023180"/>
    </source>
</evidence>
<evidence type="ECO:0000256" key="5">
    <source>
        <dbReference type="ARBA" id="ARBA00023170"/>
    </source>
</evidence>
<proteinExistence type="predicted"/>
<dbReference type="AlphaFoldDB" id="A0A819YS13"/>